<evidence type="ECO:0000313" key="8">
    <source>
        <dbReference type="EMBL" id="GLR14524.1"/>
    </source>
</evidence>
<evidence type="ECO:0000256" key="1">
    <source>
        <dbReference type="ARBA" id="ARBA00022448"/>
    </source>
</evidence>
<dbReference type="Proteomes" id="UP001156706">
    <property type="component" value="Unassembled WGS sequence"/>
</dbReference>
<sequence length="271" mass="29471">MNAPLPVQFRPAAFADGLLQFSQLGYRQGNHSLLQDITGHIPAGSFTALLGPNGAGKSTLLRLLAGLLPPTQGDVRLAGLPLHKMDTPSRARQLGWLGQFPSHDLPLTIEQYVLLGRRPALGSFGRPNPDDLGRVGTALAAYDISHLAQRRWDGLSGGERQRAGLARLQAQDAPIWLLDEPTNHLDLKHQAQLFRRLRNEATHGRTVIAVLHDIAQAARWADQVLLLGGGRLLAQGQPSEALCPSNLRLAYDCPLQLWQSANGHWHASVEG</sequence>
<dbReference type="SUPFAM" id="SSF52540">
    <property type="entry name" value="P-loop containing nucleoside triphosphate hydrolases"/>
    <property type="match status" value="1"/>
</dbReference>
<protein>
    <submittedName>
        <fullName evidence="8">Fe(3+) dicitrate transport ATP-binding protein FecE</fullName>
    </submittedName>
</protein>
<dbReference type="InterPro" id="IPR003593">
    <property type="entry name" value="AAA+_ATPase"/>
</dbReference>
<evidence type="ECO:0000313" key="9">
    <source>
        <dbReference type="Proteomes" id="UP001156706"/>
    </source>
</evidence>
<dbReference type="InterPro" id="IPR003439">
    <property type="entry name" value="ABC_transporter-like_ATP-bd"/>
</dbReference>
<evidence type="ECO:0000256" key="6">
    <source>
        <dbReference type="ARBA" id="ARBA00037066"/>
    </source>
</evidence>
<keyword evidence="1" id="KW-0813">Transport</keyword>
<evidence type="ECO:0000256" key="3">
    <source>
        <dbReference type="ARBA" id="ARBA00022741"/>
    </source>
</evidence>
<name>A0ABQ5YKN8_9NEIS</name>
<keyword evidence="5" id="KW-1278">Translocase</keyword>
<keyword evidence="9" id="KW-1185">Reference proteome</keyword>
<dbReference type="PANTHER" id="PTHR42794">
    <property type="entry name" value="HEMIN IMPORT ATP-BINDING PROTEIN HMUV"/>
    <property type="match status" value="1"/>
</dbReference>
<dbReference type="RefSeq" id="WP_284197593.1">
    <property type="nucleotide sequence ID" value="NZ_BSOG01000004.1"/>
</dbReference>
<feature type="domain" description="ABC transporter" evidence="7">
    <location>
        <begin position="19"/>
        <end position="254"/>
    </location>
</feature>
<gene>
    <name evidence="8" type="primary">fecE</name>
    <name evidence="8" type="ORF">GCM10007907_33140</name>
</gene>
<keyword evidence="2" id="KW-0472">Membrane</keyword>
<reference evidence="9" key="1">
    <citation type="journal article" date="2019" name="Int. J. Syst. Evol. Microbiol.">
        <title>The Global Catalogue of Microorganisms (GCM) 10K type strain sequencing project: providing services to taxonomists for standard genome sequencing and annotation.</title>
        <authorList>
            <consortium name="The Broad Institute Genomics Platform"/>
            <consortium name="The Broad Institute Genome Sequencing Center for Infectious Disease"/>
            <person name="Wu L."/>
            <person name="Ma J."/>
        </authorList>
    </citation>
    <scope>NUCLEOTIDE SEQUENCE [LARGE SCALE GENOMIC DNA]</scope>
    <source>
        <strain evidence="9">NBRC 110044</strain>
    </source>
</reference>
<organism evidence="8 9">
    <name type="scientific">Chitinimonas prasina</name>
    <dbReference type="NCBI Taxonomy" id="1434937"/>
    <lineage>
        <taxon>Bacteria</taxon>
        <taxon>Pseudomonadati</taxon>
        <taxon>Pseudomonadota</taxon>
        <taxon>Betaproteobacteria</taxon>
        <taxon>Neisseriales</taxon>
        <taxon>Chitinibacteraceae</taxon>
        <taxon>Chitinimonas</taxon>
    </lineage>
</organism>
<proteinExistence type="predicted"/>
<comment type="function">
    <text evidence="6">Part of the ABC transporter complex HmuTUV involved in hemin import. Responsible for energy coupling to the transport system.</text>
</comment>
<dbReference type="CDD" id="cd03214">
    <property type="entry name" value="ABC_Iron-Siderophores_B12_Hemin"/>
    <property type="match status" value="1"/>
</dbReference>
<evidence type="ECO:0000256" key="2">
    <source>
        <dbReference type="ARBA" id="ARBA00022475"/>
    </source>
</evidence>
<keyword evidence="3" id="KW-0547">Nucleotide-binding</keyword>
<dbReference type="PROSITE" id="PS50893">
    <property type="entry name" value="ABC_TRANSPORTER_2"/>
    <property type="match status" value="1"/>
</dbReference>
<dbReference type="PANTHER" id="PTHR42794:SF1">
    <property type="entry name" value="HEMIN IMPORT ATP-BINDING PROTEIN HMUV"/>
    <property type="match status" value="1"/>
</dbReference>
<keyword evidence="4 8" id="KW-0067">ATP-binding</keyword>
<dbReference type="GO" id="GO:0005524">
    <property type="term" value="F:ATP binding"/>
    <property type="evidence" value="ECO:0007669"/>
    <property type="project" value="UniProtKB-KW"/>
</dbReference>
<dbReference type="EMBL" id="BSOG01000004">
    <property type="protein sequence ID" value="GLR14524.1"/>
    <property type="molecule type" value="Genomic_DNA"/>
</dbReference>
<comment type="caution">
    <text evidence="8">The sequence shown here is derived from an EMBL/GenBank/DDBJ whole genome shotgun (WGS) entry which is preliminary data.</text>
</comment>
<evidence type="ECO:0000256" key="5">
    <source>
        <dbReference type="ARBA" id="ARBA00022967"/>
    </source>
</evidence>
<dbReference type="Gene3D" id="3.40.50.300">
    <property type="entry name" value="P-loop containing nucleotide triphosphate hydrolases"/>
    <property type="match status" value="1"/>
</dbReference>
<evidence type="ECO:0000259" key="7">
    <source>
        <dbReference type="PROSITE" id="PS50893"/>
    </source>
</evidence>
<keyword evidence="2" id="KW-1003">Cell membrane</keyword>
<dbReference type="Pfam" id="PF00005">
    <property type="entry name" value="ABC_tran"/>
    <property type="match status" value="1"/>
</dbReference>
<dbReference type="SMART" id="SM00382">
    <property type="entry name" value="AAA"/>
    <property type="match status" value="1"/>
</dbReference>
<evidence type="ECO:0000256" key="4">
    <source>
        <dbReference type="ARBA" id="ARBA00022840"/>
    </source>
</evidence>
<accession>A0ABQ5YKN8</accession>
<dbReference type="InterPro" id="IPR027417">
    <property type="entry name" value="P-loop_NTPase"/>
</dbReference>